<keyword evidence="2" id="KW-0436">Ligase</keyword>
<feature type="domain" description="Aminoacyl-transfer RNA synthetases class-II family profile" evidence="11">
    <location>
        <begin position="249"/>
        <end position="477"/>
    </location>
</feature>
<evidence type="ECO:0000256" key="8">
    <source>
        <dbReference type="PIRSR" id="PIRSR001529-1"/>
    </source>
</evidence>
<feature type="coiled-coil region" evidence="10">
    <location>
        <begin position="134"/>
        <end position="161"/>
    </location>
</feature>
<dbReference type="PROSITE" id="PS50862">
    <property type="entry name" value="AA_TRNA_LIGASE_II"/>
    <property type="match status" value="1"/>
</dbReference>
<evidence type="ECO:0000256" key="3">
    <source>
        <dbReference type="ARBA" id="ARBA00022741"/>
    </source>
</evidence>
<dbReference type="NCBIfam" id="TIGR00414">
    <property type="entry name" value="serS"/>
    <property type="match status" value="1"/>
</dbReference>
<reference evidence="12 13" key="1">
    <citation type="submission" date="2024-09" db="EMBL/GenBank/DDBJ databases">
        <title>Genome sequencing and assembly of Phytophthora oleae, isolate VK10A, causative agent of rot of olive drupes.</title>
        <authorList>
            <person name="Conti Taguali S."/>
            <person name="Riolo M."/>
            <person name="La Spada F."/>
            <person name="Cacciola S.O."/>
            <person name="Dionisio G."/>
        </authorList>
    </citation>
    <scope>NUCLEOTIDE SEQUENCE [LARGE SCALE GENOMIC DNA]</scope>
    <source>
        <strain evidence="12 13">VK10A</strain>
    </source>
</reference>
<evidence type="ECO:0000256" key="1">
    <source>
        <dbReference type="ARBA" id="ARBA00012840"/>
    </source>
</evidence>
<dbReference type="InterPro" id="IPR002314">
    <property type="entry name" value="aa-tRNA-synt_IIb"/>
</dbReference>
<dbReference type="EC" id="6.1.1.11" evidence="1"/>
<dbReference type="EMBL" id="JBIMZQ010000034">
    <property type="protein sequence ID" value="KAL3661941.1"/>
    <property type="molecule type" value="Genomic_DNA"/>
</dbReference>
<dbReference type="InterPro" id="IPR010978">
    <property type="entry name" value="tRNA-bd_arm"/>
</dbReference>
<dbReference type="AlphaFoldDB" id="A0ABD3F635"/>
<evidence type="ECO:0000256" key="9">
    <source>
        <dbReference type="PIRSR" id="PIRSR001529-2"/>
    </source>
</evidence>
<dbReference type="Gene3D" id="1.10.287.40">
    <property type="entry name" value="Serine-tRNA synthetase, tRNA binding domain"/>
    <property type="match status" value="1"/>
</dbReference>
<keyword evidence="10" id="KW-0175">Coiled coil</keyword>
<protein>
    <recommendedName>
        <fullName evidence="1">serine--tRNA ligase</fullName>
        <ecNumber evidence="1">6.1.1.11</ecNumber>
    </recommendedName>
    <alternativeName>
        <fullName evidence="7">Seryl-tRNA synthetase</fullName>
    </alternativeName>
</protein>
<dbReference type="SUPFAM" id="SSF55681">
    <property type="entry name" value="Class II aaRS and biotin synthetases"/>
    <property type="match status" value="1"/>
</dbReference>
<dbReference type="Proteomes" id="UP001632037">
    <property type="component" value="Unassembled WGS sequence"/>
</dbReference>
<dbReference type="InterPro" id="IPR042103">
    <property type="entry name" value="SerRS_1_N_sf"/>
</dbReference>
<dbReference type="InterPro" id="IPR033729">
    <property type="entry name" value="SerRS_core"/>
</dbReference>
<feature type="site" description="Important for serine binding" evidence="8">
    <location>
        <position position="452"/>
    </location>
</feature>
<sequence length="494" mass="54700">MLSRSLTLARICRACARAPRATSAASTSLFSSTSGSIATTAALGSDESSSNLHGHVKARLDYKKLVENVDAVIENGKKRFSEGNPQLVADLYQRQAKLRHTANLLRAERNTHAKQLGQAAAAKKKQGEEAAQAFDALRLRGQELKSEIASVEAELAQVSTELELEALKIPNDTHPDVPVGGEEDSRVVMKHGEKPVFNFTPKDHYDLATDLRLLDTQTAARVAGSKFTYLCNEGAMMEIALVHWTLSKLRARGFQIMFPPDVAHYKLVEGCGFQPRGEATQIYSIANSDLCLTATSEITLAAMKSNEILSTPTLPLKYAGFSHCFRTEIGHGGRQTRGIYRIHQFSKVEMFAFCANETQAQKFFDEMVDIQTSMYAELGLHYELMDMATGDLGAPAYRKFDLLAWMPGRDEYGEVSSMSMCTDYQARRLNIRHKNPKDEEAGTSFVHTLNGTACAVPRLLISLWETYQQEDGSIVIPEVLRPYMGGQEVICRSE</sequence>
<evidence type="ECO:0000259" key="11">
    <source>
        <dbReference type="PROSITE" id="PS50862"/>
    </source>
</evidence>
<evidence type="ECO:0000256" key="4">
    <source>
        <dbReference type="ARBA" id="ARBA00022840"/>
    </source>
</evidence>
<dbReference type="FunFam" id="3.30.930.10:FF:000055">
    <property type="entry name" value="Serine--tRNA ligase"/>
    <property type="match status" value="1"/>
</dbReference>
<dbReference type="InterPro" id="IPR045864">
    <property type="entry name" value="aa-tRNA-synth_II/BPL/LPL"/>
</dbReference>
<dbReference type="PIRSF" id="PIRSF001529">
    <property type="entry name" value="Ser-tRNA-synth_IIa"/>
    <property type="match status" value="1"/>
</dbReference>
<feature type="binding site" evidence="8">
    <location>
        <position position="349"/>
    </location>
    <ligand>
        <name>L-serine</name>
        <dbReference type="ChEBI" id="CHEBI:33384"/>
    </ligand>
</feature>
<evidence type="ECO:0000256" key="6">
    <source>
        <dbReference type="ARBA" id="ARBA00023146"/>
    </source>
</evidence>
<gene>
    <name evidence="12" type="ORF">V7S43_013232</name>
</gene>
<evidence type="ECO:0000256" key="7">
    <source>
        <dbReference type="ARBA" id="ARBA00031113"/>
    </source>
</evidence>
<evidence type="ECO:0000256" key="2">
    <source>
        <dbReference type="ARBA" id="ARBA00022598"/>
    </source>
</evidence>
<dbReference type="GO" id="GO:0004828">
    <property type="term" value="F:serine-tRNA ligase activity"/>
    <property type="evidence" value="ECO:0007669"/>
    <property type="project" value="UniProtKB-EC"/>
</dbReference>
<accession>A0ABD3F635</accession>
<organism evidence="12 13">
    <name type="scientific">Phytophthora oleae</name>
    <dbReference type="NCBI Taxonomy" id="2107226"/>
    <lineage>
        <taxon>Eukaryota</taxon>
        <taxon>Sar</taxon>
        <taxon>Stramenopiles</taxon>
        <taxon>Oomycota</taxon>
        <taxon>Peronosporomycetes</taxon>
        <taxon>Peronosporales</taxon>
        <taxon>Peronosporaceae</taxon>
        <taxon>Phytophthora</taxon>
    </lineage>
</organism>
<feature type="binding site" evidence="8">
    <location>
        <position position="326"/>
    </location>
    <ligand>
        <name>L-serine</name>
        <dbReference type="ChEBI" id="CHEBI:33384"/>
    </ligand>
</feature>
<proteinExistence type="predicted"/>
<dbReference type="Gene3D" id="3.30.930.10">
    <property type="entry name" value="Bira Bifunctional Protein, Domain 2"/>
    <property type="match status" value="1"/>
</dbReference>
<dbReference type="GO" id="GO:0005737">
    <property type="term" value="C:cytoplasm"/>
    <property type="evidence" value="ECO:0007669"/>
    <property type="project" value="UniProtKB-ARBA"/>
</dbReference>
<dbReference type="Pfam" id="PF00587">
    <property type="entry name" value="tRNA-synt_2b"/>
    <property type="match status" value="1"/>
</dbReference>
<dbReference type="CDD" id="cd00770">
    <property type="entry name" value="SerRS_core"/>
    <property type="match status" value="1"/>
</dbReference>
<dbReference type="GO" id="GO:0005524">
    <property type="term" value="F:ATP binding"/>
    <property type="evidence" value="ECO:0007669"/>
    <property type="project" value="UniProtKB-KW"/>
</dbReference>
<feature type="binding site" evidence="9">
    <location>
        <begin position="414"/>
        <end position="417"/>
    </location>
    <ligand>
        <name>ATP</name>
        <dbReference type="ChEBI" id="CHEBI:30616"/>
    </ligand>
</feature>
<evidence type="ECO:0000313" key="13">
    <source>
        <dbReference type="Proteomes" id="UP001632037"/>
    </source>
</evidence>
<name>A0ABD3F635_9STRA</name>
<evidence type="ECO:0000256" key="5">
    <source>
        <dbReference type="ARBA" id="ARBA00022917"/>
    </source>
</evidence>
<evidence type="ECO:0000313" key="12">
    <source>
        <dbReference type="EMBL" id="KAL3661941.1"/>
    </source>
</evidence>
<feature type="binding site" evidence="9">
    <location>
        <begin position="326"/>
        <end position="328"/>
    </location>
    <ligand>
        <name>ATP</name>
        <dbReference type="ChEBI" id="CHEBI:30616"/>
    </ligand>
</feature>
<dbReference type="SUPFAM" id="SSF46589">
    <property type="entry name" value="tRNA-binding arm"/>
    <property type="match status" value="1"/>
</dbReference>
<keyword evidence="4 9" id="KW-0067">ATP-binding</keyword>
<dbReference type="InterPro" id="IPR015866">
    <property type="entry name" value="Ser-tRNA-synth_1_N"/>
</dbReference>
<keyword evidence="6" id="KW-0030">Aminoacyl-tRNA synthetase</keyword>
<comment type="caution">
    <text evidence="12">The sequence shown here is derived from an EMBL/GenBank/DDBJ whole genome shotgun (WGS) entry which is preliminary data.</text>
</comment>
<dbReference type="GO" id="GO:0006412">
    <property type="term" value="P:translation"/>
    <property type="evidence" value="ECO:0007669"/>
    <property type="project" value="UniProtKB-KW"/>
</dbReference>
<keyword evidence="5" id="KW-0648">Protein biosynthesis</keyword>
<keyword evidence="13" id="KW-1185">Reference proteome</keyword>
<dbReference type="PANTHER" id="PTHR11778">
    <property type="entry name" value="SERYL-TRNA SYNTHETASE"/>
    <property type="match status" value="1"/>
</dbReference>
<dbReference type="PRINTS" id="PR00981">
    <property type="entry name" value="TRNASYNTHSER"/>
</dbReference>
<dbReference type="InterPro" id="IPR002317">
    <property type="entry name" value="Ser-tRNA-ligase_type_1"/>
</dbReference>
<dbReference type="InterPro" id="IPR006195">
    <property type="entry name" value="aa-tRNA-synth_II"/>
</dbReference>
<evidence type="ECO:0000256" key="10">
    <source>
        <dbReference type="SAM" id="Coils"/>
    </source>
</evidence>
<keyword evidence="3" id="KW-0547">Nucleotide-binding</keyword>
<dbReference type="Pfam" id="PF02403">
    <property type="entry name" value="Seryl_tRNA_N"/>
    <property type="match status" value="1"/>
</dbReference>
<feature type="binding site" evidence="8">
    <location>
        <position position="295"/>
    </location>
    <ligand>
        <name>L-serine</name>
        <dbReference type="ChEBI" id="CHEBI:33384"/>
    </ligand>
</feature>
<feature type="binding site" evidence="8">
    <location>
        <position position="450"/>
    </location>
    <ligand>
        <name>L-serine</name>
        <dbReference type="ChEBI" id="CHEBI:33384"/>
    </ligand>
</feature>